<dbReference type="Proteomes" id="UP000886785">
    <property type="component" value="Unassembled WGS sequence"/>
</dbReference>
<feature type="domain" description="HMA" evidence="1">
    <location>
        <begin position="52"/>
        <end position="116"/>
    </location>
</feature>
<name>A0A9D1DSI7_9FIRM</name>
<accession>A0A9D1DSI7</accession>
<dbReference type="InterPro" id="IPR006121">
    <property type="entry name" value="HMA_dom"/>
</dbReference>
<reference evidence="2" key="2">
    <citation type="journal article" date="2021" name="PeerJ">
        <title>Extensive microbial diversity within the chicken gut microbiome revealed by metagenomics and culture.</title>
        <authorList>
            <person name="Gilroy R."/>
            <person name="Ravi A."/>
            <person name="Getino M."/>
            <person name="Pursley I."/>
            <person name="Horton D.L."/>
            <person name="Alikhan N.F."/>
            <person name="Baker D."/>
            <person name="Gharbi K."/>
            <person name="Hall N."/>
            <person name="Watson M."/>
            <person name="Adriaenssens E.M."/>
            <person name="Foster-Nyarko E."/>
            <person name="Jarju S."/>
            <person name="Secka A."/>
            <person name="Antonio M."/>
            <person name="Oren A."/>
            <person name="Chaudhuri R.R."/>
            <person name="La Ragione R."/>
            <person name="Hildebrand F."/>
            <person name="Pallen M.J."/>
        </authorList>
    </citation>
    <scope>NUCLEOTIDE SEQUENCE</scope>
    <source>
        <strain evidence="2">ChiSjej1B19-7085</strain>
    </source>
</reference>
<comment type="caution">
    <text evidence="2">The sequence shown here is derived from an EMBL/GenBank/DDBJ whole genome shotgun (WGS) entry which is preliminary data.</text>
</comment>
<organism evidence="2 3">
    <name type="scientific">Candidatus Gallacutalibacter pullicola</name>
    <dbReference type="NCBI Taxonomy" id="2840830"/>
    <lineage>
        <taxon>Bacteria</taxon>
        <taxon>Bacillati</taxon>
        <taxon>Bacillota</taxon>
        <taxon>Clostridia</taxon>
        <taxon>Eubacteriales</taxon>
        <taxon>Candidatus Gallacutalibacter</taxon>
    </lineage>
</organism>
<evidence type="ECO:0000313" key="3">
    <source>
        <dbReference type="Proteomes" id="UP000886785"/>
    </source>
</evidence>
<dbReference type="Pfam" id="PF00403">
    <property type="entry name" value="HMA"/>
    <property type="match status" value="1"/>
</dbReference>
<dbReference type="CDD" id="cd00371">
    <property type="entry name" value="HMA"/>
    <property type="match status" value="1"/>
</dbReference>
<protein>
    <submittedName>
        <fullName evidence="2">Cation transporter</fullName>
    </submittedName>
</protein>
<dbReference type="Gene3D" id="3.30.70.100">
    <property type="match status" value="1"/>
</dbReference>
<proteinExistence type="predicted"/>
<sequence length="121" mass="13392">MGTIIICLILAVICIFAVRSYVKKLRSGCCGAGEDPVKSVRPSDRDLSHYPYSCKIVIEGMSCKNCAKRVENEFNERDGYYASVDLKENCAVVHMKQKQPADTLKKMVEHAGYTAVSVEPA</sequence>
<dbReference type="PROSITE" id="PS50846">
    <property type="entry name" value="HMA_2"/>
    <property type="match status" value="1"/>
</dbReference>
<evidence type="ECO:0000313" key="2">
    <source>
        <dbReference type="EMBL" id="HIR58069.1"/>
    </source>
</evidence>
<dbReference type="AlphaFoldDB" id="A0A9D1DSI7"/>
<dbReference type="EMBL" id="DVHF01000130">
    <property type="protein sequence ID" value="HIR58069.1"/>
    <property type="molecule type" value="Genomic_DNA"/>
</dbReference>
<gene>
    <name evidence="2" type="ORF">IAA54_10400</name>
</gene>
<evidence type="ECO:0000259" key="1">
    <source>
        <dbReference type="PROSITE" id="PS50846"/>
    </source>
</evidence>
<dbReference type="GO" id="GO:0046872">
    <property type="term" value="F:metal ion binding"/>
    <property type="evidence" value="ECO:0007669"/>
    <property type="project" value="InterPro"/>
</dbReference>
<dbReference type="SUPFAM" id="SSF55008">
    <property type="entry name" value="HMA, heavy metal-associated domain"/>
    <property type="match status" value="1"/>
</dbReference>
<reference evidence="2" key="1">
    <citation type="submission" date="2020-10" db="EMBL/GenBank/DDBJ databases">
        <authorList>
            <person name="Gilroy R."/>
        </authorList>
    </citation>
    <scope>NUCLEOTIDE SEQUENCE</scope>
    <source>
        <strain evidence="2">ChiSjej1B19-7085</strain>
    </source>
</reference>
<dbReference type="InterPro" id="IPR036163">
    <property type="entry name" value="HMA_dom_sf"/>
</dbReference>